<dbReference type="Pfam" id="PF01918">
    <property type="entry name" value="Alba"/>
    <property type="match status" value="1"/>
</dbReference>
<dbReference type="OrthoDB" id="10339000at2759"/>
<feature type="coiled-coil region" evidence="1">
    <location>
        <begin position="66"/>
        <end position="100"/>
    </location>
</feature>
<dbReference type="PANTHER" id="PTHR31947:SF36">
    <property type="entry name" value="DNA_RNA-BINDING PROTEIN ALBA-LIKE DOMAIN-CONTAINING PROTEIN"/>
    <property type="match status" value="1"/>
</dbReference>
<dbReference type="GO" id="GO:0005634">
    <property type="term" value="C:nucleus"/>
    <property type="evidence" value="ECO:0007669"/>
    <property type="project" value="TreeGrafter"/>
</dbReference>
<dbReference type="AlphaFoldDB" id="A0A8S1P196"/>
<protein>
    <recommendedName>
        <fullName evidence="2">DNA/RNA-binding protein Alba-like domain-containing protein</fullName>
    </recommendedName>
</protein>
<feature type="coiled-coil region" evidence="1">
    <location>
        <begin position="306"/>
        <end position="371"/>
    </location>
</feature>
<keyword evidence="4" id="KW-1185">Reference proteome</keyword>
<feature type="domain" description="DNA/RNA-binding protein Alba-like" evidence="2">
    <location>
        <begin position="992"/>
        <end position="1049"/>
    </location>
</feature>
<name>A0A8S1P196_9CILI</name>
<reference evidence="3" key="1">
    <citation type="submission" date="2021-01" db="EMBL/GenBank/DDBJ databases">
        <authorList>
            <consortium name="Genoscope - CEA"/>
            <person name="William W."/>
        </authorList>
    </citation>
    <scope>NUCLEOTIDE SEQUENCE</scope>
</reference>
<dbReference type="InterPro" id="IPR002775">
    <property type="entry name" value="DNA/RNA-bd_Alba-like"/>
</dbReference>
<sequence length="1079" mass="128682">MFNNYNMNLKQNQFYEQFQEKLQDDLKEEFNLFIDQFEFQINQHLFEQEKLLDQINNLQLQTQNKLDQELANNFDLQKQINQQNEQLQQQNTQISFLNKSMKNVYIEKIDLFSPIKVPSLSPQITRTQSINKQVKRKLLLTDKENDNQYSSIKKIRQNENFIDEQEFLLYFKEQCIKEFLEKQMEREQMLYKLWQKMQNQSLEKCQQLQETIDLVCSQMDFYKQQYDTDIKLYIDALQQYEIKVSKYQICFQYIVQNITNQVEINSIIDLAKNLNTEFNNINDMDKLIDVLMEFNQTSQKFNISLQNNQNLKIQNMQNQIQELEQQKIEYNDIKIQRQELLELSQQMNSKIMQQSNQIEEMNQQIASLTQLFSKSLQDLERIQNENETLRKSYNCNTNFNNTITSRTQEESVNLKNHFIANSYSTYIPRESFSCKNSYRIEQRQTNFSSDFKKQQPNHELDDICYLLDQLINQGYSNNTLDFINNFQCQCGNFKNQMLWQKLKDFLVIVYYSYNQQDDIFTSLNKFICELKLPINQFQLIIEDGLQNIKSKLESNSILLCQLLHRIVSDIQDMKSSQTYIYESNFKTGESQKDYSQSIMQELTNLSKQLIHICQENDDIIVLQIERQIEIQEQLKLQRNKQLRDIQTSTCKILMELFKEWKQNYLNISQILLILCKGWQQLQQNKQDRVLDGILKSLRIENIFIYIQIMNSIIKQYFNKIAYGNTQAPLTDPQRVLDVDNFVFLISSFLEDQDLLHFIQINEKIWHLSKGCNQLNVRVLEIRLNKQKIILDNYIQDPSFLSNKNNNQSYFYQFNNNTLQQKYFTKVQDFLRNKKVQQQSQIQIQNNQSQQNDIIILKDENIQCQTKVSKNDIEKLISNIYNLINEEPCQEIKEFKLNIKINDITKNLCPVVQYNRVKQLANKIKAIYFGLLYISYNIIQNEIRHINLFNYVVNHQLIKKANFFKQYSQQRSAKMDQKKKNPIDPKDKVFQLRGSAKPRTSFFVSKIFLKKFDEVEIHALGDAISGAVRCAETLQRQGLATIQKIETLTQQLESRSKAKIIVSLKVTPDGKRRINEEIKQ</sequence>
<accession>A0A8S1P196</accession>
<organism evidence="3 4">
    <name type="scientific">Paramecium sonneborni</name>
    <dbReference type="NCBI Taxonomy" id="65129"/>
    <lineage>
        <taxon>Eukaryota</taxon>
        <taxon>Sar</taxon>
        <taxon>Alveolata</taxon>
        <taxon>Ciliophora</taxon>
        <taxon>Intramacronucleata</taxon>
        <taxon>Oligohymenophorea</taxon>
        <taxon>Peniculida</taxon>
        <taxon>Parameciidae</taxon>
        <taxon>Paramecium</taxon>
    </lineage>
</organism>
<keyword evidence="1" id="KW-0175">Coiled coil</keyword>
<dbReference type="Proteomes" id="UP000692954">
    <property type="component" value="Unassembled WGS sequence"/>
</dbReference>
<evidence type="ECO:0000256" key="1">
    <source>
        <dbReference type="SAM" id="Coils"/>
    </source>
</evidence>
<evidence type="ECO:0000313" key="4">
    <source>
        <dbReference type="Proteomes" id="UP000692954"/>
    </source>
</evidence>
<evidence type="ECO:0000313" key="3">
    <source>
        <dbReference type="EMBL" id="CAD8096726.1"/>
    </source>
</evidence>
<gene>
    <name evidence="3" type="ORF">PSON_ATCC_30995.1.T0670038</name>
</gene>
<dbReference type="PANTHER" id="PTHR31947">
    <property type="entry name" value="DNA/RNA-BINDING PROTEIN ALBA 3"/>
    <property type="match status" value="1"/>
</dbReference>
<dbReference type="EMBL" id="CAJJDN010000067">
    <property type="protein sequence ID" value="CAD8096726.1"/>
    <property type="molecule type" value="Genomic_DNA"/>
</dbReference>
<comment type="caution">
    <text evidence="3">The sequence shown here is derived from an EMBL/GenBank/DDBJ whole genome shotgun (WGS) entry which is preliminary data.</text>
</comment>
<dbReference type="InterPro" id="IPR014560">
    <property type="entry name" value="UCP030333_Alba"/>
</dbReference>
<proteinExistence type="predicted"/>
<dbReference type="GO" id="GO:0003723">
    <property type="term" value="F:RNA binding"/>
    <property type="evidence" value="ECO:0007669"/>
    <property type="project" value="TreeGrafter"/>
</dbReference>
<evidence type="ECO:0000259" key="2">
    <source>
        <dbReference type="Pfam" id="PF01918"/>
    </source>
</evidence>